<evidence type="ECO:0000313" key="1">
    <source>
        <dbReference type="EMBL" id="MFK4268494.1"/>
    </source>
</evidence>
<gene>
    <name evidence="1" type="ORF">ACI2L5_26630</name>
</gene>
<proteinExistence type="predicted"/>
<organism evidence="1 2">
    <name type="scientific">Streptomyces milbemycinicus</name>
    <dbReference type="NCBI Taxonomy" id="476552"/>
    <lineage>
        <taxon>Bacteria</taxon>
        <taxon>Bacillati</taxon>
        <taxon>Actinomycetota</taxon>
        <taxon>Actinomycetes</taxon>
        <taxon>Kitasatosporales</taxon>
        <taxon>Streptomycetaceae</taxon>
        <taxon>Streptomyces</taxon>
    </lineage>
</organism>
<accession>A0ABW8LTY3</accession>
<name>A0ABW8LTY3_9ACTN</name>
<evidence type="ECO:0000313" key="2">
    <source>
        <dbReference type="Proteomes" id="UP001620295"/>
    </source>
</evidence>
<comment type="caution">
    <text evidence="1">The sequence shown here is derived from an EMBL/GenBank/DDBJ whole genome shotgun (WGS) entry which is preliminary data.</text>
</comment>
<dbReference type="Proteomes" id="UP001620295">
    <property type="component" value="Unassembled WGS sequence"/>
</dbReference>
<dbReference type="RefSeq" id="WP_404747292.1">
    <property type="nucleotide sequence ID" value="NZ_JBJDQH010000009.1"/>
</dbReference>
<reference evidence="1 2" key="1">
    <citation type="submission" date="2024-11" db="EMBL/GenBank/DDBJ databases">
        <title>The Natural Products Discovery Center: Release of the First 8490 Sequenced Strains for Exploring Actinobacteria Biosynthetic Diversity.</title>
        <authorList>
            <person name="Kalkreuter E."/>
            <person name="Kautsar S.A."/>
            <person name="Yang D."/>
            <person name="Bader C.D."/>
            <person name="Teijaro C.N."/>
            <person name="Fluegel L."/>
            <person name="Davis C.M."/>
            <person name="Simpson J.R."/>
            <person name="Lauterbach L."/>
            <person name="Steele A.D."/>
            <person name="Gui C."/>
            <person name="Meng S."/>
            <person name="Li G."/>
            <person name="Viehrig K."/>
            <person name="Ye F."/>
            <person name="Su P."/>
            <person name="Kiefer A.F."/>
            <person name="Nichols A."/>
            <person name="Cepeda A.J."/>
            <person name="Yan W."/>
            <person name="Fan B."/>
            <person name="Jiang Y."/>
            <person name="Adhikari A."/>
            <person name="Zheng C.-J."/>
            <person name="Schuster L."/>
            <person name="Cowan T.M."/>
            <person name="Smanski M.J."/>
            <person name="Chevrette M.G."/>
            <person name="De Carvalho L.P.S."/>
            <person name="Shen B."/>
        </authorList>
    </citation>
    <scope>NUCLEOTIDE SEQUENCE [LARGE SCALE GENOMIC DNA]</scope>
    <source>
        <strain evidence="1 2">NPDC020863</strain>
    </source>
</reference>
<protein>
    <submittedName>
        <fullName evidence="1">Uncharacterized protein</fullName>
    </submittedName>
</protein>
<keyword evidence="2" id="KW-1185">Reference proteome</keyword>
<dbReference type="EMBL" id="JBJDQH010000009">
    <property type="protein sequence ID" value="MFK4268494.1"/>
    <property type="molecule type" value="Genomic_DNA"/>
</dbReference>
<sequence>MFEDEAWSGSVRYGTTIVASDADEIRWACDEWFALETGLGSAPTLTTYVDGAEVGSIDLGRHLVDTAVSWDDVAVPELTGLPLPVGLPVPGHGLYCGFTSAAE</sequence>